<evidence type="ECO:0000313" key="8">
    <source>
        <dbReference type="EMBL" id="ROL44833.1"/>
    </source>
</evidence>
<dbReference type="Gene3D" id="3.10.250.10">
    <property type="entry name" value="SRCR-like domain"/>
    <property type="match status" value="1"/>
</dbReference>
<feature type="disulfide bond" evidence="5">
    <location>
        <begin position="83"/>
        <end position="93"/>
    </location>
</feature>
<gene>
    <name evidence="8" type="ORF">DPX16_2699</name>
</gene>
<dbReference type="SUPFAM" id="SSF56487">
    <property type="entry name" value="SRCR-like"/>
    <property type="match status" value="1"/>
</dbReference>
<organism evidence="8 9">
    <name type="scientific">Anabarilius grahami</name>
    <name type="common">Kanglang fish</name>
    <name type="synonym">Barilius grahami</name>
    <dbReference type="NCBI Taxonomy" id="495550"/>
    <lineage>
        <taxon>Eukaryota</taxon>
        <taxon>Metazoa</taxon>
        <taxon>Chordata</taxon>
        <taxon>Craniata</taxon>
        <taxon>Vertebrata</taxon>
        <taxon>Euteleostomi</taxon>
        <taxon>Actinopterygii</taxon>
        <taxon>Neopterygii</taxon>
        <taxon>Teleostei</taxon>
        <taxon>Ostariophysi</taxon>
        <taxon>Cypriniformes</taxon>
        <taxon>Xenocyprididae</taxon>
        <taxon>Xenocypridinae</taxon>
        <taxon>Xenocypridinae incertae sedis</taxon>
        <taxon>Anabarilius</taxon>
    </lineage>
</organism>
<evidence type="ECO:0000256" key="6">
    <source>
        <dbReference type="SAM" id="MobiDB-lite"/>
    </source>
</evidence>
<feature type="compositionally biased region" description="Polar residues" evidence="6">
    <location>
        <begin position="186"/>
        <end position="195"/>
    </location>
</feature>
<proteinExistence type="predicted"/>
<feature type="region of interest" description="Disordered" evidence="6">
    <location>
        <begin position="122"/>
        <end position="195"/>
    </location>
</feature>
<dbReference type="FunFam" id="3.10.250.10:FF:000006">
    <property type="entry name" value="neurotrypsin isoform X2"/>
    <property type="match status" value="1"/>
</dbReference>
<evidence type="ECO:0000259" key="7">
    <source>
        <dbReference type="PROSITE" id="PS50287"/>
    </source>
</evidence>
<dbReference type="PROSITE" id="PS00420">
    <property type="entry name" value="SRCR_1"/>
    <property type="match status" value="1"/>
</dbReference>
<protein>
    <submittedName>
        <fullName evidence="8">Scavenger receptor cysteine-rich domain-containing group B protein</fullName>
    </submittedName>
</protein>
<dbReference type="AlphaFoldDB" id="A0A3N0YF74"/>
<evidence type="ECO:0000256" key="4">
    <source>
        <dbReference type="ARBA" id="ARBA00023180"/>
    </source>
</evidence>
<evidence type="ECO:0000256" key="5">
    <source>
        <dbReference type="PROSITE-ProRule" id="PRU00196"/>
    </source>
</evidence>
<keyword evidence="4" id="KW-0325">Glycoprotein</keyword>
<feature type="domain" description="SRCR" evidence="7">
    <location>
        <begin position="14"/>
        <end position="114"/>
    </location>
</feature>
<dbReference type="Proteomes" id="UP000281406">
    <property type="component" value="Unassembled WGS sequence"/>
</dbReference>
<dbReference type="InterPro" id="IPR001190">
    <property type="entry name" value="SRCR"/>
</dbReference>
<feature type="disulfide bond" evidence="5">
    <location>
        <begin position="52"/>
        <end position="113"/>
    </location>
</feature>
<dbReference type="PROSITE" id="PS50287">
    <property type="entry name" value="SRCR_2"/>
    <property type="match status" value="1"/>
</dbReference>
<comment type="caution">
    <text evidence="8">The sequence shown here is derived from an EMBL/GenBank/DDBJ whole genome shotgun (WGS) entry which is preliminary data.</text>
</comment>
<reference evidence="8 9" key="1">
    <citation type="submission" date="2018-10" db="EMBL/GenBank/DDBJ databases">
        <title>Genome assembly for a Yunnan-Guizhou Plateau 3E fish, Anabarilius grahami (Regan), and its evolutionary and genetic applications.</title>
        <authorList>
            <person name="Jiang W."/>
        </authorList>
    </citation>
    <scope>NUCLEOTIDE SEQUENCE [LARGE SCALE GENOMIC DNA]</scope>
    <source>
        <strain evidence="8">AG-KIZ</strain>
        <tissue evidence="8">Muscle</tissue>
    </source>
</reference>
<keyword evidence="2" id="KW-0677">Repeat</keyword>
<evidence type="ECO:0000256" key="1">
    <source>
        <dbReference type="ARBA" id="ARBA00022729"/>
    </source>
</evidence>
<sequence>MDFIQKETVTGQVVRLVNGSNLCSGRVEVLHNGIWGTVCDDYWNSTDAAVVCRELGCGSVIEAKSNSYFGRGSGKIWLDDVQCHGDESTLKDCSSSGWGTHNCGHSEEAGVICHMSPPVLGTQTSATVSPVEDNETDQTQDTNYTEHREESTTSQPTTHTTELAMSERTSTHETPANKTAPGDVNPNKTSSGSDTIMSLSKKASLYRKQSCSHGIDYALSVVKQFRN</sequence>
<dbReference type="GO" id="GO:0016020">
    <property type="term" value="C:membrane"/>
    <property type="evidence" value="ECO:0007669"/>
    <property type="project" value="InterPro"/>
</dbReference>
<evidence type="ECO:0000313" key="9">
    <source>
        <dbReference type="Proteomes" id="UP000281406"/>
    </source>
</evidence>
<dbReference type="PANTHER" id="PTHR48071:SF18">
    <property type="entry name" value="DELETED IN MALIGNANT BRAIN TUMORS 1 PROTEIN-RELATED"/>
    <property type="match status" value="1"/>
</dbReference>
<dbReference type="PANTHER" id="PTHR48071">
    <property type="entry name" value="SRCR DOMAIN-CONTAINING PROTEIN"/>
    <property type="match status" value="1"/>
</dbReference>
<keyword evidence="1" id="KW-0732">Signal</keyword>
<evidence type="ECO:0000256" key="3">
    <source>
        <dbReference type="ARBA" id="ARBA00023157"/>
    </source>
</evidence>
<name>A0A3N0YF74_ANAGA</name>
<dbReference type="SMART" id="SM00202">
    <property type="entry name" value="SR"/>
    <property type="match status" value="1"/>
</dbReference>
<dbReference type="EMBL" id="RJVU01043840">
    <property type="protein sequence ID" value="ROL44833.1"/>
    <property type="molecule type" value="Genomic_DNA"/>
</dbReference>
<dbReference type="PRINTS" id="PR00258">
    <property type="entry name" value="SPERACTRCPTR"/>
</dbReference>
<accession>A0A3N0YF74</accession>
<dbReference type="OrthoDB" id="536948at2759"/>
<feature type="disulfide bond" evidence="5">
    <location>
        <begin position="39"/>
        <end position="103"/>
    </location>
</feature>
<keyword evidence="3 5" id="KW-1015">Disulfide bond</keyword>
<dbReference type="InterPro" id="IPR036772">
    <property type="entry name" value="SRCR-like_dom_sf"/>
</dbReference>
<feature type="compositionally biased region" description="Low complexity" evidence="6">
    <location>
        <begin position="152"/>
        <end position="162"/>
    </location>
</feature>
<keyword evidence="9" id="KW-1185">Reference proteome</keyword>
<dbReference type="Pfam" id="PF00530">
    <property type="entry name" value="SRCR"/>
    <property type="match status" value="1"/>
</dbReference>
<evidence type="ECO:0000256" key="2">
    <source>
        <dbReference type="ARBA" id="ARBA00022737"/>
    </source>
</evidence>
<keyword evidence="8" id="KW-0675">Receptor</keyword>